<accession>A0A8J7K2S1</accession>
<gene>
    <name evidence="3" type="primary">phnD</name>
    <name evidence="3" type="ORF">IQ247_11470</name>
</gene>
<dbReference type="Proteomes" id="UP000620559">
    <property type="component" value="Unassembled WGS sequence"/>
</dbReference>
<evidence type="ECO:0000313" key="4">
    <source>
        <dbReference type="Proteomes" id="UP000620559"/>
    </source>
</evidence>
<name>A0A8J7K2S1_9CYAN</name>
<dbReference type="GO" id="GO:0055085">
    <property type="term" value="P:transmembrane transport"/>
    <property type="evidence" value="ECO:0007669"/>
    <property type="project" value="InterPro"/>
</dbReference>
<comment type="caution">
    <text evidence="3">The sequence shown here is derived from an EMBL/GenBank/DDBJ whole genome shotgun (WGS) entry which is preliminary data.</text>
</comment>
<dbReference type="GO" id="GO:0043190">
    <property type="term" value="C:ATP-binding cassette (ABC) transporter complex"/>
    <property type="evidence" value="ECO:0007669"/>
    <property type="project" value="InterPro"/>
</dbReference>
<keyword evidence="4" id="KW-1185">Reference proteome</keyword>
<dbReference type="Pfam" id="PF12974">
    <property type="entry name" value="Phosphonate-bd"/>
    <property type="match status" value="1"/>
</dbReference>
<dbReference type="NCBIfam" id="TIGR01098">
    <property type="entry name" value="3A0109s03R"/>
    <property type="match status" value="1"/>
</dbReference>
<dbReference type="SUPFAM" id="SSF53850">
    <property type="entry name" value="Periplasmic binding protein-like II"/>
    <property type="match status" value="1"/>
</dbReference>
<evidence type="ECO:0000256" key="2">
    <source>
        <dbReference type="ARBA" id="ARBA00022729"/>
    </source>
</evidence>
<sequence length="396" mass="44254">MLLILLFIICCVLVLVKYLQKVEHKTSQEDIPPDETVVPVTTNLQPIGKFPRRKIIVSTSLVITGFASAFIVQKILDNPVIPPLPVASPTPLSTSILPVIKVIKFAILPTLDFKTLAEQENWNNFIKDMEKKLGISVNILPVQSYKEVIEAINNNDAQIAWFGGQSYIEAAKKNQIEAFAQTVNNDGSRGYYSYLITNKNQSIVSQLKSLDKNQSDKYIIDGIKNGLLLTFAFNDKNSTSGFLIPNLCVFAKNGIEPETVLTNPPSFLRSHEATALAVADERVDIATNNSEALARLQKSHPQAYEKIEVLWESRIIPSDPIAYRKDLPENIKKNIQDFFYNYQNQTVLNIMGWSGFEQASSSNWDIIRDFDNITNKIKSGASNSQLQAEAQSICSP</sequence>
<dbReference type="EMBL" id="JADEWL010000029">
    <property type="protein sequence ID" value="MBE9213282.1"/>
    <property type="molecule type" value="Genomic_DNA"/>
</dbReference>
<comment type="similarity">
    <text evidence="1">Belongs to the phosphate/phosphite/phosphonate binding protein family.</text>
</comment>
<protein>
    <submittedName>
        <fullName evidence="3">Phosphate/phosphite/phosphonate ABC transporter substrate-binding protein</fullName>
    </submittedName>
</protein>
<evidence type="ECO:0000256" key="1">
    <source>
        <dbReference type="ARBA" id="ARBA00007162"/>
    </source>
</evidence>
<dbReference type="InterPro" id="IPR005770">
    <property type="entry name" value="PhnD"/>
</dbReference>
<proteinExistence type="inferred from homology"/>
<keyword evidence="2" id="KW-0732">Signal</keyword>
<evidence type="ECO:0000313" key="3">
    <source>
        <dbReference type="EMBL" id="MBE9213282.1"/>
    </source>
</evidence>
<dbReference type="Gene3D" id="3.40.190.10">
    <property type="entry name" value="Periplasmic binding protein-like II"/>
    <property type="match status" value="2"/>
</dbReference>
<dbReference type="PANTHER" id="PTHR35841">
    <property type="entry name" value="PHOSPHONATES-BINDING PERIPLASMIC PROTEIN"/>
    <property type="match status" value="1"/>
</dbReference>
<reference evidence="3" key="1">
    <citation type="submission" date="2020-10" db="EMBL/GenBank/DDBJ databases">
        <authorList>
            <person name="Castelo-Branco R."/>
            <person name="Eusebio N."/>
            <person name="Adriana R."/>
            <person name="Vieira A."/>
            <person name="Brugerolle De Fraissinette N."/>
            <person name="Rezende De Castro R."/>
            <person name="Schneider M.P."/>
            <person name="Vasconcelos V."/>
            <person name="Leao P.N."/>
        </authorList>
    </citation>
    <scope>NUCLEOTIDE SEQUENCE</scope>
    <source>
        <strain evidence="3">LEGE 06105</strain>
    </source>
</reference>
<dbReference type="PANTHER" id="PTHR35841:SF1">
    <property type="entry name" value="PHOSPHONATES-BINDING PERIPLASMIC PROTEIN"/>
    <property type="match status" value="1"/>
</dbReference>
<dbReference type="AlphaFoldDB" id="A0A8J7K2S1"/>
<organism evidence="3 4">
    <name type="scientific">Plectonema cf. radiosum LEGE 06105</name>
    <dbReference type="NCBI Taxonomy" id="945769"/>
    <lineage>
        <taxon>Bacteria</taxon>
        <taxon>Bacillati</taxon>
        <taxon>Cyanobacteriota</taxon>
        <taxon>Cyanophyceae</taxon>
        <taxon>Oscillatoriophycideae</taxon>
        <taxon>Oscillatoriales</taxon>
        <taxon>Microcoleaceae</taxon>
        <taxon>Plectonema</taxon>
    </lineage>
</organism>